<keyword evidence="1" id="KW-1277">Toxin-antitoxin system</keyword>
<dbReference type="InterPro" id="IPR052747">
    <property type="entry name" value="TA_system_RelE_toxin"/>
</dbReference>
<sequence>MEVRITRKALKEIDKLPSAYAKKITKNLLDLESNPFPSNSKKLVGEKNYRIRIGIYRAIYTIDKGKKLVRVLRVKHRREVYRA</sequence>
<dbReference type="Proteomes" id="UP000033858">
    <property type="component" value="Unassembled WGS sequence"/>
</dbReference>
<dbReference type="AlphaFoldDB" id="A0A0G0UCD9"/>
<dbReference type="Pfam" id="PF05016">
    <property type="entry name" value="ParE_toxin"/>
    <property type="match status" value="1"/>
</dbReference>
<organism evidence="2 3">
    <name type="scientific">Candidatus Woesebacteria bacterium GW2011_GWB1_41_10</name>
    <dbReference type="NCBI Taxonomy" id="1618577"/>
    <lineage>
        <taxon>Bacteria</taxon>
        <taxon>Candidatus Woeseibacteriota</taxon>
    </lineage>
</organism>
<dbReference type="SUPFAM" id="SSF143011">
    <property type="entry name" value="RelE-like"/>
    <property type="match status" value="1"/>
</dbReference>
<dbReference type="InterPro" id="IPR007712">
    <property type="entry name" value="RelE/ParE_toxin"/>
</dbReference>
<proteinExistence type="predicted"/>
<dbReference type="PANTHER" id="PTHR38813">
    <property type="match status" value="1"/>
</dbReference>
<protein>
    <submittedName>
        <fullName evidence="2">Putative cytotoxic translational repressor of toxic-antitoxic stability system</fullName>
    </submittedName>
</protein>
<dbReference type="Gene3D" id="3.30.2310.20">
    <property type="entry name" value="RelE-like"/>
    <property type="match status" value="1"/>
</dbReference>
<dbReference type="PANTHER" id="PTHR38813:SF1">
    <property type="entry name" value="TOXIN RELE1-RELATED"/>
    <property type="match status" value="1"/>
</dbReference>
<dbReference type="EMBL" id="LCAE01000013">
    <property type="protein sequence ID" value="KKR86599.1"/>
    <property type="molecule type" value="Genomic_DNA"/>
</dbReference>
<evidence type="ECO:0000313" key="3">
    <source>
        <dbReference type="Proteomes" id="UP000033858"/>
    </source>
</evidence>
<evidence type="ECO:0000313" key="2">
    <source>
        <dbReference type="EMBL" id="KKR86599.1"/>
    </source>
</evidence>
<name>A0A0G0UCD9_9BACT</name>
<reference evidence="2 3" key="1">
    <citation type="journal article" date="2015" name="Nature">
        <title>rRNA introns, odd ribosomes, and small enigmatic genomes across a large radiation of phyla.</title>
        <authorList>
            <person name="Brown C.T."/>
            <person name="Hug L.A."/>
            <person name="Thomas B.C."/>
            <person name="Sharon I."/>
            <person name="Castelle C.J."/>
            <person name="Singh A."/>
            <person name="Wilkins M.J."/>
            <person name="Williams K.H."/>
            <person name="Banfield J.F."/>
        </authorList>
    </citation>
    <scope>NUCLEOTIDE SEQUENCE [LARGE SCALE GENOMIC DNA]</scope>
</reference>
<gene>
    <name evidence="2" type="ORF">UU32_C0013G0010</name>
</gene>
<dbReference type="InterPro" id="IPR035093">
    <property type="entry name" value="RelE/ParE_toxin_dom_sf"/>
</dbReference>
<accession>A0A0G0UCD9</accession>
<evidence type="ECO:0000256" key="1">
    <source>
        <dbReference type="ARBA" id="ARBA00022649"/>
    </source>
</evidence>
<comment type="caution">
    <text evidence="2">The sequence shown here is derived from an EMBL/GenBank/DDBJ whole genome shotgun (WGS) entry which is preliminary data.</text>
</comment>